<evidence type="ECO:0000313" key="6">
    <source>
        <dbReference type="Proteomes" id="UP001557470"/>
    </source>
</evidence>
<feature type="domain" description="Ig-like" evidence="4">
    <location>
        <begin position="122"/>
        <end position="253"/>
    </location>
</feature>
<dbReference type="Pfam" id="PF13927">
    <property type="entry name" value="Ig_3"/>
    <property type="match status" value="1"/>
</dbReference>
<dbReference type="Proteomes" id="UP001557470">
    <property type="component" value="Unassembled WGS sequence"/>
</dbReference>
<gene>
    <name evidence="5" type="ORF">UPYG_G00146790</name>
</gene>
<protein>
    <recommendedName>
        <fullName evidence="4">Ig-like domain-containing protein</fullName>
    </recommendedName>
</protein>
<keyword evidence="2" id="KW-0325">Glycoprotein</keyword>
<dbReference type="PROSITE" id="PS50835">
    <property type="entry name" value="IG_LIKE"/>
    <property type="match status" value="2"/>
</dbReference>
<dbReference type="PANTHER" id="PTHR19971">
    <property type="entry name" value="SIGNAL-REGULATORY PROTEIN BETA"/>
    <property type="match status" value="1"/>
</dbReference>
<feature type="signal peptide" evidence="3">
    <location>
        <begin position="1"/>
        <end position="26"/>
    </location>
</feature>
<dbReference type="EMBL" id="JAGEUA010000004">
    <property type="protein sequence ID" value="KAL0984778.1"/>
    <property type="molecule type" value="Genomic_DNA"/>
</dbReference>
<keyword evidence="6" id="KW-1185">Reference proteome</keyword>
<dbReference type="InterPro" id="IPR007110">
    <property type="entry name" value="Ig-like_dom"/>
</dbReference>
<comment type="caution">
    <text evidence="5">The sequence shown here is derived from an EMBL/GenBank/DDBJ whole genome shotgun (WGS) entry which is preliminary data.</text>
</comment>
<dbReference type="AlphaFoldDB" id="A0ABD0XH34"/>
<reference evidence="5 6" key="1">
    <citation type="submission" date="2024-06" db="EMBL/GenBank/DDBJ databases">
        <authorList>
            <person name="Pan Q."/>
            <person name="Wen M."/>
            <person name="Jouanno E."/>
            <person name="Zahm M."/>
            <person name="Klopp C."/>
            <person name="Cabau C."/>
            <person name="Louis A."/>
            <person name="Berthelot C."/>
            <person name="Parey E."/>
            <person name="Roest Crollius H."/>
            <person name="Montfort J."/>
            <person name="Robinson-Rechavi M."/>
            <person name="Bouchez O."/>
            <person name="Lampietro C."/>
            <person name="Lopez Roques C."/>
            <person name="Donnadieu C."/>
            <person name="Postlethwait J."/>
            <person name="Bobe J."/>
            <person name="Verreycken H."/>
            <person name="Guiguen Y."/>
        </authorList>
    </citation>
    <scope>NUCLEOTIDE SEQUENCE [LARGE SCALE GENOMIC DNA]</scope>
    <source>
        <strain evidence="5">Up_M1</strain>
        <tissue evidence="5">Testis</tissue>
    </source>
</reference>
<keyword evidence="3" id="KW-0732">Signal</keyword>
<evidence type="ECO:0000256" key="1">
    <source>
        <dbReference type="ARBA" id="ARBA00023157"/>
    </source>
</evidence>
<feature type="chain" id="PRO_5044862369" description="Ig-like domain-containing protein" evidence="3">
    <location>
        <begin position="27"/>
        <end position="316"/>
    </location>
</feature>
<dbReference type="Gene3D" id="2.60.40.10">
    <property type="entry name" value="Immunoglobulins"/>
    <property type="match status" value="3"/>
</dbReference>
<dbReference type="InterPro" id="IPR051755">
    <property type="entry name" value="Ig-like_CS_Receptor"/>
</dbReference>
<proteinExistence type="predicted"/>
<evidence type="ECO:0000256" key="2">
    <source>
        <dbReference type="ARBA" id="ARBA00023180"/>
    </source>
</evidence>
<organism evidence="5 6">
    <name type="scientific">Umbra pygmaea</name>
    <name type="common">Eastern mudminnow</name>
    <dbReference type="NCBI Taxonomy" id="75934"/>
    <lineage>
        <taxon>Eukaryota</taxon>
        <taxon>Metazoa</taxon>
        <taxon>Chordata</taxon>
        <taxon>Craniata</taxon>
        <taxon>Vertebrata</taxon>
        <taxon>Euteleostomi</taxon>
        <taxon>Actinopterygii</taxon>
        <taxon>Neopterygii</taxon>
        <taxon>Teleostei</taxon>
        <taxon>Protacanthopterygii</taxon>
        <taxon>Esociformes</taxon>
        <taxon>Umbridae</taxon>
        <taxon>Umbra</taxon>
    </lineage>
</organism>
<accession>A0ABD0XH34</accession>
<keyword evidence="1" id="KW-1015">Disulfide bond</keyword>
<evidence type="ECO:0000256" key="3">
    <source>
        <dbReference type="SAM" id="SignalP"/>
    </source>
</evidence>
<name>A0ABD0XH34_UMBPY</name>
<dbReference type="InterPro" id="IPR003598">
    <property type="entry name" value="Ig_sub2"/>
</dbReference>
<dbReference type="SUPFAM" id="SSF48726">
    <property type="entry name" value="Immunoglobulin"/>
    <property type="match status" value="2"/>
</dbReference>
<dbReference type="SMART" id="SM00408">
    <property type="entry name" value="IGc2"/>
    <property type="match status" value="1"/>
</dbReference>
<evidence type="ECO:0000259" key="4">
    <source>
        <dbReference type="PROSITE" id="PS50835"/>
    </source>
</evidence>
<dbReference type="CDD" id="cd00099">
    <property type="entry name" value="IgV"/>
    <property type="match status" value="1"/>
</dbReference>
<feature type="domain" description="Ig-like" evidence="4">
    <location>
        <begin position="18"/>
        <end position="99"/>
    </location>
</feature>
<dbReference type="InterPro" id="IPR036179">
    <property type="entry name" value="Ig-like_dom_sf"/>
</dbReference>
<dbReference type="InterPro" id="IPR003599">
    <property type="entry name" value="Ig_sub"/>
</dbReference>
<sequence length="316" mass="34266">MTVIQYLCALLLISSSLPALLWMVTAEGLKVSQWPPSLTVVRGQSANMSCQFEATSYGVDWFKRDGVKKVRIPNSAGQTSLVITEVCTEDAGVYYCEVNVLHRDPELGNGTELIVLVPPSTPQLLLQVPSENPTGQWALLCVTGGFHPKHLTLTWIGKNAEDSSHHFVGHSCTLHPALPQVDQSLGQSGAKISIPIWREDCFQLTNSSRNGTSVYLVSVLYLPPRLSVKSRVTYTCSVQNHPALDSALTASFSWDAAPNEVIGCLNILKICVLCGIALVSCIAALTSLCMKKGTLNPKHGNKGENNGPSVERKQRI</sequence>
<dbReference type="SMART" id="SM00409">
    <property type="entry name" value="IG"/>
    <property type="match status" value="1"/>
</dbReference>
<dbReference type="InterPro" id="IPR013783">
    <property type="entry name" value="Ig-like_fold"/>
</dbReference>
<evidence type="ECO:0000313" key="5">
    <source>
        <dbReference type="EMBL" id="KAL0984778.1"/>
    </source>
</evidence>